<dbReference type="CDD" id="cd01647">
    <property type="entry name" value="RT_LTR"/>
    <property type="match status" value="1"/>
</dbReference>
<dbReference type="VEuPathDB" id="CryptoDB:GNI_094460"/>
<keyword evidence="2" id="KW-0808">Transferase</keyword>
<dbReference type="AlphaFoldDB" id="A0A023B554"/>
<sequence>MGVPKGGAREVRGAFRGKRQAYKARFRHLELELRAELEKQMEKQLKLGVIRPSKTEWAATPHFVKKKTGEWRCVLDYRRVNQSMTTDSYPLPRIWDHLRTTANHQHFTTLDMNSGFWNVPIAEESKRLTAFITPFGLFEFIVIPFGIKNSPAEFQRAMDICLRRCWTTALCVTLMISSWKTDTVPEMMQRLEKVLRLRGERGFYLRLDKSEWLKTEV</sequence>
<organism evidence="2 3">
    <name type="scientific">Gregarina niphandrodes</name>
    <name type="common">Septate eugregarine</name>
    <dbReference type="NCBI Taxonomy" id="110365"/>
    <lineage>
        <taxon>Eukaryota</taxon>
        <taxon>Sar</taxon>
        <taxon>Alveolata</taxon>
        <taxon>Apicomplexa</taxon>
        <taxon>Conoidasida</taxon>
        <taxon>Gregarinasina</taxon>
        <taxon>Eugregarinorida</taxon>
        <taxon>Gregarinidae</taxon>
        <taxon>Gregarina</taxon>
    </lineage>
</organism>
<dbReference type="EMBL" id="AFNH02000707">
    <property type="protein sequence ID" value="EZG58531.1"/>
    <property type="molecule type" value="Genomic_DNA"/>
</dbReference>
<evidence type="ECO:0000313" key="3">
    <source>
        <dbReference type="Proteomes" id="UP000019763"/>
    </source>
</evidence>
<feature type="domain" description="Reverse transcriptase" evidence="1">
    <location>
        <begin position="64"/>
        <end position="213"/>
    </location>
</feature>
<dbReference type="GO" id="GO:0003964">
    <property type="term" value="F:RNA-directed DNA polymerase activity"/>
    <property type="evidence" value="ECO:0007669"/>
    <property type="project" value="UniProtKB-KW"/>
</dbReference>
<keyword evidence="2" id="KW-0548">Nucleotidyltransferase</keyword>
<dbReference type="RefSeq" id="XP_011130952.1">
    <property type="nucleotide sequence ID" value="XM_011132650.1"/>
</dbReference>
<reference evidence="2" key="1">
    <citation type="submission" date="2013-12" db="EMBL/GenBank/DDBJ databases">
        <authorList>
            <person name="Omoto C.K."/>
            <person name="Sibley D."/>
            <person name="Venepally P."/>
            <person name="Hadjithomas M."/>
            <person name="Karamycheva S."/>
            <person name="Brunk B."/>
            <person name="Roos D."/>
            <person name="Caler E."/>
            <person name="Lorenzi H."/>
        </authorList>
    </citation>
    <scope>NUCLEOTIDE SEQUENCE</scope>
</reference>
<name>A0A023B554_GRENI</name>
<dbReference type="OrthoDB" id="435108at2759"/>
<dbReference type="SUPFAM" id="SSF56672">
    <property type="entry name" value="DNA/RNA polymerases"/>
    <property type="match status" value="1"/>
</dbReference>
<dbReference type="InterPro" id="IPR000477">
    <property type="entry name" value="RT_dom"/>
</dbReference>
<dbReference type="Gene3D" id="3.30.70.270">
    <property type="match status" value="1"/>
</dbReference>
<dbReference type="InterPro" id="IPR043128">
    <property type="entry name" value="Rev_trsase/Diguanyl_cyclase"/>
</dbReference>
<accession>A0A023B554</accession>
<proteinExistence type="predicted"/>
<dbReference type="PANTHER" id="PTHR24559">
    <property type="entry name" value="TRANSPOSON TY3-I GAG-POL POLYPROTEIN"/>
    <property type="match status" value="1"/>
</dbReference>
<gene>
    <name evidence="2" type="ORF">GNI_094460</name>
</gene>
<dbReference type="Pfam" id="PF00078">
    <property type="entry name" value="RVT_1"/>
    <property type="match status" value="1"/>
</dbReference>
<dbReference type="InterPro" id="IPR053134">
    <property type="entry name" value="RNA-dir_DNA_polymerase"/>
</dbReference>
<dbReference type="InterPro" id="IPR043502">
    <property type="entry name" value="DNA/RNA_pol_sf"/>
</dbReference>
<dbReference type="PANTHER" id="PTHR24559:SF444">
    <property type="entry name" value="REVERSE TRANSCRIPTASE DOMAIN-CONTAINING PROTEIN"/>
    <property type="match status" value="1"/>
</dbReference>
<evidence type="ECO:0000259" key="1">
    <source>
        <dbReference type="Pfam" id="PF00078"/>
    </source>
</evidence>
<dbReference type="OMA" id="REDSTHC"/>
<protein>
    <submittedName>
        <fullName evidence="2">RNA-directed DNA polymerase</fullName>
    </submittedName>
</protein>
<dbReference type="Proteomes" id="UP000019763">
    <property type="component" value="Unassembled WGS sequence"/>
</dbReference>
<comment type="caution">
    <text evidence="2">The sequence shown here is derived from an EMBL/GenBank/DDBJ whole genome shotgun (WGS) entry which is preliminary data.</text>
</comment>
<dbReference type="Gene3D" id="3.10.10.10">
    <property type="entry name" value="HIV Type 1 Reverse Transcriptase, subunit A, domain 1"/>
    <property type="match status" value="1"/>
</dbReference>
<feature type="non-terminal residue" evidence="2">
    <location>
        <position position="217"/>
    </location>
</feature>
<keyword evidence="3" id="KW-1185">Reference proteome</keyword>
<keyword evidence="2" id="KW-0695">RNA-directed DNA polymerase</keyword>
<dbReference type="GeneID" id="22913368"/>
<dbReference type="eggNOG" id="KOG0017">
    <property type="taxonomic scope" value="Eukaryota"/>
</dbReference>
<evidence type="ECO:0000313" key="2">
    <source>
        <dbReference type="EMBL" id="EZG58531.1"/>
    </source>
</evidence>